<accession>V6LXY2</accession>
<dbReference type="VEuPathDB" id="GiardiaDB:SS50377_20010"/>
<dbReference type="AlphaFoldDB" id="V6LXY2"/>
<name>V6LXY2_9EUKA</name>
<organism evidence="1">
    <name type="scientific">Spironucleus salmonicida</name>
    <dbReference type="NCBI Taxonomy" id="348837"/>
    <lineage>
        <taxon>Eukaryota</taxon>
        <taxon>Metamonada</taxon>
        <taxon>Diplomonadida</taxon>
        <taxon>Hexamitidae</taxon>
        <taxon>Hexamitinae</taxon>
        <taxon>Spironucleus</taxon>
    </lineage>
</organism>
<proteinExistence type="predicted"/>
<evidence type="ECO:0000313" key="1">
    <source>
        <dbReference type="EMBL" id="EST49415.1"/>
    </source>
</evidence>
<dbReference type="EMBL" id="KI545952">
    <property type="protein sequence ID" value="EST49415.1"/>
    <property type="molecule type" value="Genomic_DNA"/>
</dbReference>
<reference evidence="1" key="1">
    <citation type="journal article" date="2014" name="PLoS Genet.">
        <title>The Genome of Spironucleus salmonicida Highlights a Fish Pathogen Adapted to Fluctuating Environments.</title>
        <authorList>
            <person name="Xu F."/>
            <person name="Jerlstrom-Hultqvist J."/>
            <person name="Einarsson E."/>
            <person name="Astvaldsson A."/>
            <person name="Svard S.G."/>
            <person name="Andersson J.O."/>
        </authorList>
    </citation>
    <scope>NUCLEOTIDE SEQUENCE</scope>
</reference>
<dbReference type="VEuPathDB" id="GiardiaDB:SS50377_22227"/>
<sequence>MHIYYQTPFKILLYILQYCIVIEHYAVPLTPALVLSMEILGVPYQWYRLHQQAGMPNMKVKPLYTMPTASTQARSTKMWKAQASISPTLFLLNYDIATSLGPDHQLAPSRHPDSHTLADLALVKLILASRRYHLKLIYPQASVLSSIPGETAEYHF</sequence>
<protein>
    <submittedName>
        <fullName evidence="1">Uncharacterized protein</fullName>
    </submittedName>
</protein>
<gene>
    <name evidence="1" type="ORF">SS50377_10343</name>
</gene>